<keyword evidence="2" id="KW-1185">Reference proteome</keyword>
<proteinExistence type="predicted"/>
<dbReference type="AlphaFoldDB" id="A0A1I4U8U7"/>
<dbReference type="Proteomes" id="UP000199149">
    <property type="component" value="Unassembled WGS sequence"/>
</dbReference>
<protein>
    <recommendedName>
        <fullName evidence="3">Lipocalin-like domain-containing protein</fullName>
    </recommendedName>
</protein>
<dbReference type="STRING" id="684065.SAMN05421738_103127"/>
<dbReference type="OrthoDB" id="1118927at2"/>
<name>A0A1I4U8U7_9FLAO</name>
<dbReference type="PROSITE" id="PS51257">
    <property type="entry name" value="PROKAR_LIPOPROTEIN"/>
    <property type="match status" value="1"/>
</dbReference>
<dbReference type="EMBL" id="FOUZ01000003">
    <property type="protein sequence ID" value="SFM85261.1"/>
    <property type="molecule type" value="Genomic_DNA"/>
</dbReference>
<organism evidence="1 2">
    <name type="scientific">Algoriella xinjiangensis</name>
    <dbReference type="NCBI Taxonomy" id="684065"/>
    <lineage>
        <taxon>Bacteria</taxon>
        <taxon>Pseudomonadati</taxon>
        <taxon>Bacteroidota</taxon>
        <taxon>Flavobacteriia</taxon>
        <taxon>Flavobacteriales</taxon>
        <taxon>Weeksellaceae</taxon>
        <taxon>Algoriella</taxon>
    </lineage>
</organism>
<dbReference type="RefSeq" id="WP_092906703.1">
    <property type="nucleotide sequence ID" value="NZ_FOUZ01000003.1"/>
</dbReference>
<evidence type="ECO:0008006" key="3">
    <source>
        <dbReference type="Google" id="ProtNLM"/>
    </source>
</evidence>
<reference evidence="2" key="1">
    <citation type="submission" date="2016-10" db="EMBL/GenBank/DDBJ databases">
        <authorList>
            <person name="Varghese N."/>
            <person name="Submissions S."/>
        </authorList>
    </citation>
    <scope>NUCLEOTIDE SEQUENCE [LARGE SCALE GENOMIC DNA]</scope>
    <source>
        <strain evidence="2">XJ109</strain>
    </source>
</reference>
<accession>A0A1I4U8U7</accession>
<evidence type="ECO:0000313" key="1">
    <source>
        <dbReference type="EMBL" id="SFM85261.1"/>
    </source>
</evidence>
<gene>
    <name evidence="1" type="ORF">SAMN05421738_103127</name>
</gene>
<sequence>MKKNICYILFTSVVLFASCKITKRTTDKQTTTENKKQEETLIGRWKLVKLSGGIVGKEQDPPMGQVQVIEFTPTEMILIINGKEVSRNSYTTGKGKSIQSINERDMIFINANTSAGMSYNLLGDKLTISEEFHDGFTKHFERIGKNDDGLLRE</sequence>
<evidence type="ECO:0000313" key="2">
    <source>
        <dbReference type="Proteomes" id="UP000199149"/>
    </source>
</evidence>